<feature type="compositionally biased region" description="Basic residues" evidence="1">
    <location>
        <begin position="222"/>
        <end position="238"/>
    </location>
</feature>
<feature type="compositionally biased region" description="Gly residues" evidence="1">
    <location>
        <begin position="327"/>
        <end position="342"/>
    </location>
</feature>
<feature type="compositionally biased region" description="Basic and acidic residues" evidence="1">
    <location>
        <begin position="282"/>
        <end position="295"/>
    </location>
</feature>
<feature type="compositionally biased region" description="Basic residues" evidence="1">
    <location>
        <begin position="359"/>
        <end position="374"/>
    </location>
</feature>
<protein>
    <submittedName>
        <fullName evidence="2">Uncharacterized protein</fullName>
    </submittedName>
</protein>
<feature type="compositionally biased region" description="Basic and acidic residues" evidence="1">
    <location>
        <begin position="153"/>
        <end position="166"/>
    </location>
</feature>
<dbReference type="AlphaFoldDB" id="A0AAW2HJK5"/>
<sequence>MESESTEKIENGSIVNESAPLEESALPEEPTTSSAEEPSKKEPKESSEKSSNEPFLLKLTNHLQKCNKCVYHITCDLNHMKRQVRDIGDLVRCCRNKARATISLFRSEPLPTLPMGLTNRIPECCNTGTCPPDLADFAVNDEKYSNRKGLQRKGTDARGFKSKKEGSGASLASAGTEIAGRTIRKPCPKFKRKGDRPCIPKADLYIPGRPPEQFGGQDGEKRRCRKLHPKPCRKKKRGTGSGADGLDGDSQRGSRGGGKDSGGGGSGKDGDDDYGDDGDDDDGHKDKRKGDDSRGGSRGGLDDGDDGRGGSSIRGKSDGRFDDDGLDGGTGGRSSGRVGSGKGTDDDGDGSGDDEGRGTKRPCKRKKGLAKKPCKPQGKLELPVDHHPLFPVLPMPSESKLKRPVQRYPRAEDPNDPVRGRGPCRGSARAKETETETVTGTILLRFY</sequence>
<feature type="region of interest" description="Disordered" evidence="1">
    <location>
        <begin position="1"/>
        <end position="52"/>
    </location>
</feature>
<feature type="compositionally biased region" description="Basic and acidic residues" evidence="1">
    <location>
        <begin position="37"/>
        <end position="51"/>
    </location>
</feature>
<feature type="compositionally biased region" description="Basic and acidic residues" evidence="1">
    <location>
        <begin position="409"/>
        <end position="419"/>
    </location>
</feature>
<feature type="compositionally biased region" description="Gly residues" evidence="1">
    <location>
        <begin position="254"/>
        <end position="267"/>
    </location>
</feature>
<comment type="caution">
    <text evidence="2">The sequence shown here is derived from an EMBL/GenBank/DDBJ whole genome shotgun (WGS) entry which is preliminary data.</text>
</comment>
<feature type="compositionally biased region" description="Acidic residues" evidence="1">
    <location>
        <begin position="270"/>
        <end position="281"/>
    </location>
</feature>
<proteinExistence type="predicted"/>
<feature type="compositionally biased region" description="Basic residues" evidence="1">
    <location>
        <begin position="182"/>
        <end position="194"/>
    </location>
</feature>
<name>A0AAW2HJK5_9NEOP</name>
<feature type="region of interest" description="Disordered" evidence="1">
    <location>
        <begin position="148"/>
        <end position="436"/>
    </location>
</feature>
<accession>A0AAW2HJK5</accession>
<organism evidence="2">
    <name type="scientific">Menopon gallinae</name>
    <name type="common">poultry shaft louse</name>
    <dbReference type="NCBI Taxonomy" id="328185"/>
    <lineage>
        <taxon>Eukaryota</taxon>
        <taxon>Metazoa</taxon>
        <taxon>Ecdysozoa</taxon>
        <taxon>Arthropoda</taxon>
        <taxon>Hexapoda</taxon>
        <taxon>Insecta</taxon>
        <taxon>Pterygota</taxon>
        <taxon>Neoptera</taxon>
        <taxon>Paraneoptera</taxon>
        <taxon>Psocodea</taxon>
        <taxon>Troctomorpha</taxon>
        <taxon>Phthiraptera</taxon>
        <taxon>Amblycera</taxon>
        <taxon>Menoponidae</taxon>
        <taxon>Menopon</taxon>
    </lineage>
</organism>
<feature type="compositionally biased region" description="Low complexity" evidence="1">
    <location>
        <begin position="17"/>
        <end position="36"/>
    </location>
</feature>
<feature type="compositionally biased region" description="Basic and acidic residues" evidence="1">
    <location>
        <begin position="1"/>
        <end position="10"/>
    </location>
</feature>
<dbReference type="EMBL" id="JARGDH010000004">
    <property type="protein sequence ID" value="KAL0269696.1"/>
    <property type="molecule type" value="Genomic_DNA"/>
</dbReference>
<reference evidence="2" key="1">
    <citation type="journal article" date="2024" name="Gigascience">
        <title>Chromosome-level genome of the poultry shaft louse Menopon gallinae provides insight into the host-switching and adaptive evolution of parasitic lice.</title>
        <authorList>
            <person name="Xu Y."/>
            <person name="Ma L."/>
            <person name="Liu S."/>
            <person name="Liang Y."/>
            <person name="Liu Q."/>
            <person name="He Z."/>
            <person name="Tian L."/>
            <person name="Duan Y."/>
            <person name="Cai W."/>
            <person name="Li H."/>
            <person name="Song F."/>
        </authorList>
    </citation>
    <scope>NUCLEOTIDE SEQUENCE</scope>
    <source>
        <strain evidence="2">Cailab_2023a</strain>
    </source>
</reference>
<evidence type="ECO:0000313" key="2">
    <source>
        <dbReference type="EMBL" id="KAL0269696.1"/>
    </source>
</evidence>
<gene>
    <name evidence="2" type="ORF">PYX00_007336</name>
</gene>
<evidence type="ECO:0000256" key="1">
    <source>
        <dbReference type="SAM" id="MobiDB-lite"/>
    </source>
</evidence>